<evidence type="ECO:0000256" key="1">
    <source>
        <dbReference type="ARBA" id="ARBA00011046"/>
    </source>
</evidence>
<accession>A0A2A5ART9</accession>
<keyword evidence="4" id="KW-0804">Transcription</keyword>
<proteinExistence type="inferred from homology"/>
<reference evidence="6" key="1">
    <citation type="submission" date="2017-08" db="EMBL/GenBank/DDBJ databases">
        <title>A dynamic microbial community with high functional redundancy inhabits the cold, oxic subseafloor aquifer.</title>
        <authorList>
            <person name="Tully B.J."/>
            <person name="Wheat C.G."/>
            <person name="Glazer B.T."/>
            <person name="Huber J.A."/>
        </authorList>
    </citation>
    <scope>NUCLEOTIDE SEQUENCE [LARGE SCALE GENOMIC DNA]</scope>
</reference>
<dbReference type="CDD" id="cd00090">
    <property type="entry name" value="HTH_ARSR"/>
    <property type="match status" value="1"/>
</dbReference>
<evidence type="ECO:0000256" key="2">
    <source>
        <dbReference type="ARBA" id="ARBA00023015"/>
    </source>
</evidence>
<evidence type="ECO:0000256" key="3">
    <source>
        <dbReference type="ARBA" id="ARBA00023125"/>
    </source>
</evidence>
<dbReference type="InterPro" id="IPR036390">
    <property type="entry name" value="WH_DNA-bd_sf"/>
</dbReference>
<gene>
    <name evidence="5" type="ORF">COA96_15275</name>
</gene>
<dbReference type="Gene3D" id="1.10.4040.10">
    <property type="entry name" value="Penicillinase repressor domain"/>
    <property type="match status" value="1"/>
</dbReference>
<dbReference type="InterPro" id="IPR011991">
    <property type="entry name" value="ArsR-like_HTH"/>
</dbReference>
<dbReference type="GO" id="GO:0045892">
    <property type="term" value="P:negative regulation of DNA-templated transcription"/>
    <property type="evidence" value="ECO:0007669"/>
    <property type="project" value="InterPro"/>
</dbReference>
<name>A0A2A5ART9_9GAMM</name>
<organism evidence="5 6">
    <name type="scientific">SAR86 cluster bacterium</name>
    <dbReference type="NCBI Taxonomy" id="2030880"/>
    <lineage>
        <taxon>Bacteria</taxon>
        <taxon>Pseudomonadati</taxon>
        <taxon>Pseudomonadota</taxon>
        <taxon>Gammaproteobacteria</taxon>
        <taxon>SAR86 cluster</taxon>
    </lineage>
</organism>
<protein>
    <submittedName>
        <fullName evidence="5">MarR family transcriptional regulator</fullName>
    </submittedName>
</protein>
<dbReference type="PIRSF" id="PIRSF019455">
    <property type="entry name" value="CopR_AtkY"/>
    <property type="match status" value="1"/>
</dbReference>
<keyword evidence="3" id="KW-0238">DNA-binding</keyword>
<evidence type="ECO:0000256" key="4">
    <source>
        <dbReference type="ARBA" id="ARBA00023163"/>
    </source>
</evidence>
<comment type="similarity">
    <text evidence="1">Belongs to the BlaI transcriptional regulatory family.</text>
</comment>
<dbReference type="Pfam" id="PF03965">
    <property type="entry name" value="Penicillinase_R"/>
    <property type="match status" value="1"/>
</dbReference>
<dbReference type="GO" id="GO:0003677">
    <property type="term" value="F:DNA binding"/>
    <property type="evidence" value="ECO:0007669"/>
    <property type="project" value="UniProtKB-KW"/>
</dbReference>
<sequence length="129" mass="14432">MARQKSEGLTTVEQQIMEVLWAKQQASVRDIADELNKSKQTAYTTVQTMCKVLLTKGYVSYHKEGRAFVYSAQMSQQEAKSNAVTNLLSQFFSGSSQVLAEHLLEDENINAKELDALQAAIDAKRKQSD</sequence>
<dbReference type="AlphaFoldDB" id="A0A2A5ART9"/>
<dbReference type="InterPro" id="IPR005650">
    <property type="entry name" value="BlaI_family"/>
</dbReference>
<evidence type="ECO:0000313" key="5">
    <source>
        <dbReference type="EMBL" id="PCJ21850.1"/>
    </source>
</evidence>
<dbReference type="InterPro" id="IPR036388">
    <property type="entry name" value="WH-like_DNA-bd_sf"/>
</dbReference>
<dbReference type="Gene3D" id="1.10.10.10">
    <property type="entry name" value="Winged helix-like DNA-binding domain superfamily/Winged helix DNA-binding domain"/>
    <property type="match status" value="1"/>
</dbReference>
<dbReference type="Proteomes" id="UP000218327">
    <property type="component" value="Unassembled WGS sequence"/>
</dbReference>
<dbReference type="SUPFAM" id="SSF46785">
    <property type="entry name" value="Winged helix' DNA-binding domain"/>
    <property type="match status" value="1"/>
</dbReference>
<comment type="caution">
    <text evidence="5">The sequence shown here is derived from an EMBL/GenBank/DDBJ whole genome shotgun (WGS) entry which is preliminary data.</text>
</comment>
<evidence type="ECO:0000313" key="6">
    <source>
        <dbReference type="Proteomes" id="UP000218327"/>
    </source>
</evidence>
<keyword evidence="2" id="KW-0805">Transcription regulation</keyword>
<dbReference type="EMBL" id="NVVJ01000071">
    <property type="protein sequence ID" value="PCJ21850.1"/>
    <property type="molecule type" value="Genomic_DNA"/>
</dbReference>